<reference evidence="5 6" key="1">
    <citation type="journal article" date="2020" name="ISME J.">
        <title>Uncovering the hidden diversity of litter-decomposition mechanisms in mushroom-forming fungi.</title>
        <authorList>
            <person name="Floudas D."/>
            <person name="Bentzer J."/>
            <person name="Ahren D."/>
            <person name="Johansson T."/>
            <person name="Persson P."/>
            <person name="Tunlid A."/>
        </authorList>
    </citation>
    <scope>NUCLEOTIDE SEQUENCE [LARGE SCALE GENOMIC DNA]</scope>
    <source>
        <strain evidence="5 6">CBS 661.87</strain>
    </source>
</reference>
<keyword evidence="6" id="KW-1185">Reference proteome</keyword>
<dbReference type="SUPFAM" id="SSF57756">
    <property type="entry name" value="Retrovirus zinc finger-like domains"/>
    <property type="match status" value="1"/>
</dbReference>
<accession>A0A8H5H8W4</accession>
<organism evidence="5 6">
    <name type="scientific">Tricholomella constricta</name>
    <dbReference type="NCBI Taxonomy" id="117010"/>
    <lineage>
        <taxon>Eukaryota</taxon>
        <taxon>Fungi</taxon>
        <taxon>Dikarya</taxon>
        <taxon>Basidiomycota</taxon>
        <taxon>Agaricomycotina</taxon>
        <taxon>Agaricomycetes</taxon>
        <taxon>Agaricomycetidae</taxon>
        <taxon>Agaricales</taxon>
        <taxon>Tricholomatineae</taxon>
        <taxon>Lyophyllaceae</taxon>
        <taxon>Tricholomella</taxon>
    </lineage>
</organism>
<evidence type="ECO:0000313" key="5">
    <source>
        <dbReference type="EMBL" id="KAF5378882.1"/>
    </source>
</evidence>
<dbReference type="InterPro" id="IPR001878">
    <property type="entry name" value="Znf_CCHC"/>
</dbReference>
<evidence type="ECO:0000256" key="3">
    <source>
        <dbReference type="SAM" id="MobiDB-lite"/>
    </source>
</evidence>
<dbReference type="AlphaFoldDB" id="A0A8H5H8W4"/>
<evidence type="ECO:0000259" key="4">
    <source>
        <dbReference type="PROSITE" id="PS50158"/>
    </source>
</evidence>
<evidence type="ECO:0000313" key="6">
    <source>
        <dbReference type="Proteomes" id="UP000565441"/>
    </source>
</evidence>
<dbReference type="PROSITE" id="PS50158">
    <property type="entry name" value="ZF_CCHC"/>
    <property type="match status" value="1"/>
</dbReference>
<protein>
    <recommendedName>
        <fullName evidence="4">CCHC-type domain-containing protein</fullName>
    </recommendedName>
</protein>
<feature type="region of interest" description="Disordered" evidence="3">
    <location>
        <begin position="1"/>
        <end position="25"/>
    </location>
</feature>
<feature type="region of interest" description="Disordered" evidence="3">
    <location>
        <begin position="326"/>
        <end position="365"/>
    </location>
</feature>
<keyword evidence="1" id="KW-0507">mRNA processing</keyword>
<evidence type="ECO:0000256" key="1">
    <source>
        <dbReference type="ARBA" id="ARBA00022664"/>
    </source>
</evidence>
<name>A0A8H5H8W4_9AGAR</name>
<keyword evidence="2" id="KW-0479">Metal-binding</keyword>
<feature type="compositionally biased region" description="Low complexity" evidence="3">
    <location>
        <begin position="72"/>
        <end position="94"/>
    </location>
</feature>
<dbReference type="OrthoDB" id="5582182at2759"/>
<proteinExistence type="predicted"/>
<dbReference type="GO" id="GO:0006397">
    <property type="term" value="P:mRNA processing"/>
    <property type="evidence" value="ECO:0007669"/>
    <property type="project" value="UniProtKB-KW"/>
</dbReference>
<feature type="region of interest" description="Disordered" evidence="3">
    <location>
        <begin position="72"/>
        <end position="113"/>
    </location>
</feature>
<keyword evidence="2" id="KW-0863">Zinc-finger</keyword>
<dbReference type="Proteomes" id="UP000565441">
    <property type="component" value="Unassembled WGS sequence"/>
</dbReference>
<evidence type="ECO:0000256" key="2">
    <source>
        <dbReference type="PROSITE-ProRule" id="PRU00047"/>
    </source>
</evidence>
<sequence>MSIPVKNPAPQAPPSSVDSIVIPETPPPGIGVQELWRIVHAIRKSVSKDSEQCKTENLAILDALHDLKSQQHTSHSPASFTSSFSPLSSDTSAAPQPPAPPSSSEGSGIPKVCRPHMYDGTISQLRRITSIVEWAHPLTELFHDFCGFYQAFVEHIDDTDKHATALAKVHKLKQEPEPAANYVSRYREIIADLNFDEDSKIDNFYPGLKETVKDAMVIPPHPKTFNDYVKMIISIDNRIHCRQTEVKEHHIKTPNPTSQPRQPPATAHVSHTLSSLSSSDIVPMEVDSMRRGKVMPTERQHRRANNLCYYCGQGTHSVNNCPNMSEHAKRDMRARQAKSTPKADPKSGKAYPVSLQRSKGYRTTM</sequence>
<dbReference type="InterPro" id="IPR005162">
    <property type="entry name" value="Retrotrans_gag_dom"/>
</dbReference>
<keyword evidence="2" id="KW-0862">Zinc</keyword>
<feature type="domain" description="CCHC-type" evidence="4">
    <location>
        <begin position="308"/>
        <end position="323"/>
    </location>
</feature>
<dbReference type="EMBL" id="JAACJP010000018">
    <property type="protein sequence ID" value="KAF5378882.1"/>
    <property type="molecule type" value="Genomic_DNA"/>
</dbReference>
<dbReference type="InterPro" id="IPR036875">
    <property type="entry name" value="Znf_CCHC_sf"/>
</dbReference>
<dbReference type="GO" id="GO:0008270">
    <property type="term" value="F:zinc ion binding"/>
    <property type="evidence" value="ECO:0007669"/>
    <property type="project" value="UniProtKB-KW"/>
</dbReference>
<comment type="caution">
    <text evidence="5">The sequence shown here is derived from an EMBL/GenBank/DDBJ whole genome shotgun (WGS) entry which is preliminary data.</text>
</comment>
<dbReference type="GO" id="GO:0003676">
    <property type="term" value="F:nucleic acid binding"/>
    <property type="evidence" value="ECO:0007669"/>
    <property type="project" value="InterPro"/>
</dbReference>
<gene>
    <name evidence="5" type="ORF">D9615_006981</name>
</gene>
<feature type="compositionally biased region" description="Polar residues" evidence="3">
    <location>
        <begin position="355"/>
        <end position="365"/>
    </location>
</feature>
<dbReference type="Pfam" id="PF03732">
    <property type="entry name" value="Retrotrans_gag"/>
    <property type="match status" value="1"/>
</dbReference>
<feature type="region of interest" description="Disordered" evidence="3">
    <location>
        <begin position="248"/>
        <end position="276"/>
    </location>
</feature>